<dbReference type="KEGG" id="pbap:Pla133_52880"/>
<dbReference type="AlphaFoldDB" id="A0A518BT62"/>
<accession>A0A518BT62</accession>
<evidence type="ECO:0000313" key="3">
    <source>
        <dbReference type="Proteomes" id="UP000316921"/>
    </source>
</evidence>
<geneLocation type="plasmid" evidence="3">
    <name>ppla133_1</name>
</geneLocation>
<dbReference type="RefSeq" id="WP_145071133.1">
    <property type="nucleotide sequence ID" value="NZ_CP036288.1"/>
</dbReference>
<gene>
    <name evidence="2" type="ORF">Pla133_52880</name>
</gene>
<evidence type="ECO:0000256" key="1">
    <source>
        <dbReference type="SAM" id="MobiDB-lite"/>
    </source>
</evidence>
<organism evidence="2 3">
    <name type="scientific">Engelhardtia mirabilis</name>
    <dbReference type="NCBI Taxonomy" id="2528011"/>
    <lineage>
        <taxon>Bacteria</taxon>
        <taxon>Pseudomonadati</taxon>
        <taxon>Planctomycetota</taxon>
        <taxon>Planctomycetia</taxon>
        <taxon>Planctomycetia incertae sedis</taxon>
        <taxon>Engelhardtia</taxon>
    </lineage>
</organism>
<reference evidence="2 3" key="1">
    <citation type="submission" date="2019-02" db="EMBL/GenBank/DDBJ databases">
        <title>Deep-cultivation of Planctomycetes and their phenomic and genomic characterization uncovers novel biology.</title>
        <authorList>
            <person name="Wiegand S."/>
            <person name="Jogler M."/>
            <person name="Boedeker C."/>
            <person name="Pinto D."/>
            <person name="Vollmers J."/>
            <person name="Rivas-Marin E."/>
            <person name="Kohn T."/>
            <person name="Peeters S.H."/>
            <person name="Heuer A."/>
            <person name="Rast P."/>
            <person name="Oberbeckmann S."/>
            <person name="Bunk B."/>
            <person name="Jeske O."/>
            <person name="Meyerdierks A."/>
            <person name="Storesund J.E."/>
            <person name="Kallscheuer N."/>
            <person name="Luecker S."/>
            <person name="Lage O.M."/>
            <person name="Pohl T."/>
            <person name="Merkel B.J."/>
            <person name="Hornburger P."/>
            <person name="Mueller R.-W."/>
            <person name="Bruemmer F."/>
            <person name="Labrenz M."/>
            <person name="Spormann A.M."/>
            <person name="Op den Camp H."/>
            <person name="Overmann J."/>
            <person name="Amann R."/>
            <person name="Jetten M.S.M."/>
            <person name="Mascher T."/>
            <person name="Medema M.H."/>
            <person name="Devos D.P."/>
            <person name="Kaster A.-K."/>
            <person name="Ovreas L."/>
            <person name="Rohde M."/>
            <person name="Galperin M.Y."/>
            <person name="Jogler C."/>
        </authorList>
    </citation>
    <scope>NUCLEOTIDE SEQUENCE [LARGE SCALE GENOMIC DNA]</scope>
    <source>
        <strain evidence="2 3">Pla133</strain>
        <plasmid evidence="3">ppla133_1</plasmid>
    </source>
</reference>
<name>A0A518BT62_9BACT</name>
<feature type="region of interest" description="Disordered" evidence="1">
    <location>
        <begin position="1"/>
        <end position="38"/>
    </location>
</feature>
<sequence>MSDEIKVDGDLTKDFNEAARGAPPKDPGGLTLEYRPPVGPAPVPGGGYQGVVWEPVAAGGPPDLRFRLHERFNEVASRVGEAKEREKGSLLSARFNREASLRARFNQAAQPELDRGAGL</sequence>
<proteinExistence type="predicted"/>
<keyword evidence="3" id="KW-1185">Reference proteome</keyword>
<feature type="compositionally biased region" description="Basic and acidic residues" evidence="1">
    <location>
        <begin position="1"/>
        <end position="17"/>
    </location>
</feature>
<evidence type="ECO:0000313" key="2">
    <source>
        <dbReference type="EMBL" id="QDU70164.1"/>
    </source>
</evidence>
<keyword evidence="2" id="KW-0614">Plasmid</keyword>
<dbReference type="Proteomes" id="UP000316921">
    <property type="component" value="Plasmid pPla133_1"/>
</dbReference>
<protein>
    <submittedName>
        <fullName evidence="2">Uncharacterized protein</fullName>
    </submittedName>
</protein>
<dbReference type="EMBL" id="CP036288">
    <property type="protein sequence ID" value="QDU70164.1"/>
    <property type="molecule type" value="Genomic_DNA"/>
</dbReference>